<gene>
    <name evidence="5" type="ordered locus">Tery_3936</name>
</gene>
<dbReference type="eggNOG" id="COG3391">
    <property type="taxonomic scope" value="Bacteria"/>
</dbReference>
<proteinExistence type="predicted"/>
<dbReference type="SUPFAM" id="SSF141072">
    <property type="entry name" value="CalX-like"/>
    <property type="match status" value="3"/>
</dbReference>
<keyword evidence="5" id="KW-0401">Integrin</keyword>
<keyword evidence="2" id="KW-0677">Repeat</keyword>
<dbReference type="InterPro" id="IPR013517">
    <property type="entry name" value="FG-GAP"/>
</dbReference>
<reference evidence="5" key="1">
    <citation type="submission" date="2006-06" db="EMBL/GenBank/DDBJ databases">
        <title>Complete sequence of Trichodesmium erythraeum IMS101.</title>
        <authorList>
            <consortium name="US DOE Joint Genome Institute"/>
            <person name="Copeland A."/>
            <person name="Lucas S."/>
            <person name="Lapidus A."/>
            <person name="Barry K."/>
            <person name="Detter J.C."/>
            <person name="Glavina del Rio T."/>
            <person name="Hammon N."/>
            <person name="Israni S."/>
            <person name="Dalin E."/>
            <person name="Tice H."/>
            <person name="Pitluck S."/>
            <person name="Kiss H."/>
            <person name="Munk A.C."/>
            <person name="Brettin T."/>
            <person name="Bruce D."/>
            <person name="Han C."/>
            <person name="Tapia R."/>
            <person name="Gilna P."/>
            <person name="Schmutz J."/>
            <person name="Larimer F."/>
            <person name="Land M."/>
            <person name="Hauser L."/>
            <person name="Kyrpides N."/>
            <person name="Kim E."/>
            <person name="Richardson P."/>
        </authorList>
    </citation>
    <scope>NUCLEOTIDE SEQUENCE [LARGE SCALE GENOMIC DNA]</scope>
    <source>
        <strain evidence="5">IMS101</strain>
    </source>
</reference>
<keyword evidence="1" id="KW-0732">Signal</keyword>
<evidence type="ECO:0000313" key="5">
    <source>
        <dbReference type="EMBL" id="ABG52967.1"/>
    </source>
</evidence>
<dbReference type="AlphaFoldDB" id="Q10XQ7"/>
<dbReference type="InterPro" id="IPR028994">
    <property type="entry name" value="Integrin_alpha_N"/>
</dbReference>
<sequence length="1009" mass="108836">MTDDSEFLDIMSDLELKHINNIPPITFLGQVSVEVLPAVEIIEEGLAQFQENLTNFAASETFEADMLNVFGESGKVDLGKTIVDTLAKGENLPQINIVPVELMNGAAGGFDSLTGMVYLTDSLINENSVIGSETRQFPHLTDVLAEELGHYIDSKLNTIDTPGDEGEWFAALVRGDVLSVEEVEGLRGEDDMVKILNGLVEVEASSELSFKISNFPTGDQPFGMAVADFDKDGFKDIVAANVGSTTVSVLFGDGKGGALTATTHEVGGKPVYAAVGDFNRDRNPDIATTNQDDDTVAVLLGDGKGRFSSPSEFPVGDGPSQLAVADVNQDRKLDIVTGNSGSDNVSVLLGSGNGSFAESISYQVGADLPANLVVKDFNGDGKLDIVTANGNSNNVSVLLGNRDGGFDFLTSFIAGGDTPSGIVAKDVNGDKKQDIVINMEDSDKVSVLFGLGDGRFGFPNSFPVGNSPEDIAIGDLNGDRKLDIVTVNRESNNISILPGQGKGSFGSAINFQVGDAPEDVVVEDFNADGKLDIATTNGASDTISILLNTTKMAIFPNIAISDTKITEGDKGRKNAKFTVTLDNESDQTVKVNYATANKTAKGNEDYKPTKGTLTFKPGETQKNITVPILGDNKVEPNETFNLNLSKPKNARLKDKVGLGTITNDDKKNPPQISISDTKIVEGNRGRKNAKFTVTLDAKPIETVQVDYGTRNQTAKANQDYKPTKGTLTFRPGQTRKTITVPIFGDNKIENDETFQLNLSKPRNAQLKDRRGIGTIRNNDLPKLFIKDREITEGDDGKKQLTFDVTLNAKTQKRVEVSYATADGTAKEGSDYQKTQGKLIFQPNQKKKTVTVPILGDLSEESSENFTVNLRKPKNARLGDKGAIGTIKDNDRGGEQPGESFQTAINLGQFTGEVVRTDEVGFSRGIYRNTNDFYTFQTDKESAFVLFLDNLLQDANIGLYGSEEEVINQSKNSGIERESIVTTLDPGTYYVRVYPQGASRTDYRLSLNLL</sequence>
<dbReference type="PANTHER" id="PTHR46580:SF2">
    <property type="entry name" value="MAM DOMAIN-CONTAINING PROTEIN"/>
    <property type="match status" value="1"/>
</dbReference>
<dbReference type="InterPro" id="IPR038081">
    <property type="entry name" value="CalX-like_sf"/>
</dbReference>
<evidence type="ECO:0000256" key="1">
    <source>
        <dbReference type="ARBA" id="ARBA00022729"/>
    </source>
</evidence>
<dbReference type="SUPFAM" id="SSF89260">
    <property type="entry name" value="Collagen-binding domain"/>
    <property type="match status" value="1"/>
</dbReference>
<dbReference type="OrthoDB" id="1488578at2"/>
<dbReference type="Pfam" id="PF13517">
    <property type="entry name" value="FG-GAP_3"/>
    <property type="match status" value="3"/>
</dbReference>
<dbReference type="SMART" id="SM00237">
    <property type="entry name" value="Calx_beta"/>
    <property type="match status" value="3"/>
</dbReference>
<evidence type="ECO:0000259" key="4">
    <source>
        <dbReference type="SMART" id="SM00237"/>
    </source>
</evidence>
<name>Q10XQ7_TRIEI</name>
<dbReference type="InterPro" id="IPR003644">
    <property type="entry name" value="Calx_beta"/>
</dbReference>
<dbReference type="Gene3D" id="2.30.30.100">
    <property type="match status" value="5"/>
</dbReference>
<accession>Q10XQ7</accession>
<dbReference type="SUPFAM" id="SSF69318">
    <property type="entry name" value="Integrin alpha N-terminal domain"/>
    <property type="match status" value="1"/>
</dbReference>
<evidence type="ECO:0000256" key="2">
    <source>
        <dbReference type="ARBA" id="ARBA00022737"/>
    </source>
</evidence>
<evidence type="ECO:0000256" key="3">
    <source>
        <dbReference type="ARBA" id="ARBA00022837"/>
    </source>
</evidence>
<dbReference type="GO" id="GO:0016020">
    <property type="term" value="C:membrane"/>
    <property type="evidence" value="ECO:0007669"/>
    <property type="project" value="InterPro"/>
</dbReference>
<keyword evidence="3" id="KW-0106">Calcium</keyword>
<feature type="domain" description="Calx-beta" evidence="4">
    <location>
        <begin position="550"/>
        <end position="645"/>
    </location>
</feature>
<dbReference type="Pfam" id="PF03160">
    <property type="entry name" value="Calx-beta"/>
    <property type="match status" value="3"/>
</dbReference>
<dbReference type="GO" id="GO:0007229">
    <property type="term" value="P:integrin-mediated signaling pathway"/>
    <property type="evidence" value="ECO:0007669"/>
    <property type="project" value="UniProtKB-KW"/>
</dbReference>
<protein>
    <submittedName>
        <fullName evidence="5">Na-Ca exchanger/integrin-beta4</fullName>
    </submittedName>
</protein>
<dbReference type="KEGG" id="ter:Tery_3936"/>
<dbReference type="PANTHER" id="PTHR46580">
    <property type="entry name" value="SENSOR KINASE-RELATED"/>
    <property type="match status" value="1"/>
</dbReference>
<dbReference type="Gene3D" id="2.60.120.380">
    <property type="match status" value="1"/>
</dbReference>
<feature type="domain" description="Calx-beta" evidence="4">
    <location>
        <begin position="771"/>
        <end position="870"/>
    </location>
</feature>
<dbReference type="Gene3D" id="2.60.40.2030">
    <property type="match status" value="3"/>
</dbReference>
<feature type="domain" description="Calx-beta" evidence="4">
    <location>
        <begin position="659"/>
        <end position="759"/>
    </location>
</feature>
<dbReference type="EMBL" id="CP000393">
    <property type="protein sequence ID" value="ABG52967.1"/>
    <property type="molecule type" value="Genomic_DNA"/>
</dbReference>
<dbReference type="STRING" id="203124.Tery_3936"/>
<dbReference type="RefSeq" id="WP_011613297.1">
    <property type="nucleotide sequence ID" value="NC_008312.1"/>
</dbReference>
<organism evidence="5">
    <name type="scientific">Trichodesmium erythraeum (strain IMS101)</name>
    <dbReference type="NCBI Taxonomy" id="203124"/>
    <lineage>
        <taxon>Bacteria</taxon>
        <taxon>Bacillati</taxon>
        <taxon>Cyanobacteriota</taxon>
        <taxon>Cyanophyceae</taxon>
        <taxon>Oscillatoriophycideae</taxon>
        <taxon>Oscillatoriales</taxon>
        <taxon>Microcoleaceae</taxon>
        <taxon>Trichodesmium</taxon>
    </lineage>
</organism>
<dbReference type="HOGENOM" id="CLU_008527_0_0_3"/>